<protein>
    <recommendedName>
        <fullName evidence="1">Polymerase nucleotidyl transferase domain-containing protein</fullName>
    </recommendedName>
</protein>
<dbReference type="SUPFAM" id="SSF81301">
    <property type="entry name" value="Nucleotidyltransferase"/>
    <property type="match status" value="1"/>
</dbReference>
<dbReference type="Pfam" id="PF01909">
    <property type="entry name" value="NTP_transf_2"/>
    <property type="match status" value="1"/>
</dbReference>
<dbReference type="Gene3D" id="3.30.460.10">
    <property type="entry name" value="Beta Polymerase, domain 2"/>
    <property type="match status" value="1"/>
</dbReference>
<proteinExistence type="predicted"/>
<sequence>MFAPADRSRFRDVLVDDAREDADVTGAALVGSAARGTEDAWSDIDLALKLRPAADESAVVERWTERIDAEQGVSDTLDVWSGGVRYRVFLIRSSLQIDVSFWPHDQFRATEDGFQLLFGTANAPTSAADLDLDQTIGMGWLYALHVRSALAREKLWQAVIMLDELRNQIIALACARRGLNPWHGREVDRLPSGELAAFARARTHEVSVAAIHNSQRQLIDLFLAEVELADPSRAARLREPLTTLIQDER</sequence>
<dbReference type="EMBL" id="BAAAOG010000010">
    <property type="protein sequence ID" value="GAA1968614.1"/>
    <property type="molecule type" value="Genomic_DNA"/>
</dbReference>
<gene>
    <name evidence="2" type="ORF">GCM10009776_34650</name>
</gene>
<dbReference type="InterPro" id="IPR002934">
    <property type="entry name" value="Polymerase_NTP_transf_dom"/>
</dbReference>
<name>A0ABP5CWX3_9MICO</name>
<dbReference type="InterPro" id="IPR043519">
    <property type="entry name" value="NT_sf"/>
</dbReference>
<evidence type="ECO:0000259" key="1">
    <source>
        <dbReference type="Pfam" id="PF01909"/>
    </source>
</evidence>
<dbReference type="Proteomes" id="UP001499933">
    <property type="component" value="Unassembled WGS sequence"/>
</dbReference>
<dbReference type="CDD" id="cd05403">
    <property type="entry name" value="NT_KNTase_like"/>
    <property type="match status" value="1"/>
</dbReference>
<evidence type="ECO:0000313" key="3">
    <source>
        <dbReference type="Proteomes" id="UP001499933"/>
    </source>
</evidence>
<reference evidence="3" key="1">
    <citation type="journal article" date="2019" name="Int. J. Syst. Evol. Microbiol.">
        <title>The Global Catalogue of Microorganisms (GCM) 10K type strain sequencing project: providing services to taxonomists for standard genome sequencing and annotation.</title>
        <authorList>
            <consortium name="The Broad Institute Genomics Platform"/>
            <consortium name="The Broad Institute Genome Sequencing Center for Infectious Disease"/>
            <person name="Wu L."/>
            <person name="Ma J."/>
        </authorList>
    </citation>
    <scope>NUCLEOTIDE SEQUENCE [LARGE SCALE GENOMIC DNA]</scope>
    <source>
        <strain evidence="3">JCM 14901</strain>
    </source>
</reference>
<evidence type="ECO:0000313" key="2">
    <source>
        <dbReference type="EMBL" id="GAA1968614.1"/>
    </source>
</evidence>
<keyword evidence="3" id="KW-1185">Reference proteome</keyword>
<accession>A0ABP5CWX3</accession>
<organism evidence="2 3">
    <name type="scientific">Microbacterium deminutum</name>
    <dbReference type="NCBI Taxonomy" id="344164"/>
    <lineage>
        <taxon>Bacteria</taxon>
        <taxon>Bacillati</taxon>
        <taxon>Actinomycetota</taxon>
        <taxon>Actinomycetes</taxon>
        <taxon>Micrococcales</taxon>
        <taxon>Microbacteriaceae</taxon>
        <taxon>Microbacterium</taxon>
    </lineage>
</organism>
<comment type="caution">
    <text evidence="2">The sequence shown here is derived from an EMBL/GenBank/DDBJ whole genome shotgun (WGS) entry which is preliminary data.</text>
</comment>
<dbReference type="RefSeq" id="WP_344097053.1">
    <property type="nucleotide sequence ID" value="NZ_BAAAOG010000010.1"/>
</dbReference>
<feature type="domain" description="Polymerase nucleotidyl transferase" evidence="1">
    <location>
        <begin position="16"/>
        <end position="56"/>
    </location>
</feature>